<dbReference type="GO" id="GO:0003934">
    <property type="term" value="F:GTP cyclohydrolase I activity"/>
    <property type="evidence" value="ECO:0007669"/>
    <property type="project" value="UniProtKB-EC"/>
</dbReference>
<evidence type="ECO:0000256" key="3">
    <source>
        <dbReference type="ARBA" id="ARBA00012715"/>
    </source>
</evidence>
<dbReference type="Gene3D" id="3.30.1130.10">
    <property type="match status" value="1"/>
</dbReference>
<evidence type="ECO:0000259" key="9">
    <source>
        <dbReference type="Pfam" id="PF01227"/>
    </source>
</evidence>
<dbReference type="EC" id="3.5.4.16" evidence="3"/>
<dbReference type="GO" id="GO:0005737">
    <property type="term" value="C:cytoplasm"/>
    <property type="evidence" value="ECO:0007669"/>
    <property type="project" value="TreeGrafter"/>
</dbReference>
<dbReference type="InterPro" id="IPR043133">
    <property type="entry name" value="GTP-CH-I_C/QueF"/>
</dbReference>
<dbReference type="PANTHER" id="PTHR11109:SF7">
    <property type="entry name" value="GTP CYCLOHYDROLASE 1"/>
    <property type="match status" value="1"/>
</dbReference>
<dbReference type="Pfam" id="PF01227">
    <property type="entry name" value="GTP_cyclohydroI"/>
    <property type="match status" value="1"/>
</dbReference>
<name>A0A919VAT0_9ACTN</name>
<comment type="pathway">
    <text evidence="2">Cofactor biosynthesis; 7,8-dihydroneopterin triphosphate biosynthesis; 7,8-dihydroneopterin triphosphate from GTP: step 1/1.</text>
</comment>
<organism evidence="10 11">
    <name type="scientific">Sinosporangium siamense</name>
    <dbReference type="NCBI Taxonomy" id="1367973"/>
    <lineage>
        <taxon>Bacteria</taxon>
        <taxon>Bacillati</taxon>
        <taxon>Actinomycetota</taxon>
        <taxon>Actinomycetes</taxon>
        <taxon>Streptosporangiales</taxon>
        <taxon>Streptosporangiaceae</taxon>
        <taxon>Sinosporangium</taxon>
    </lineage>
</organism>
<dbReference type="GO" id="GO:0006730">
    <property type="term" value="P:one-carbon metabolic process"/>
    <property type="evidence" value="ECO:0007669"/>
    <property type="project" value="UniProtKB-KW"/>
</dbReference>
<dbReference type="GO" id="GO:0046654">
    <property type="term" value="P:tetrahydrofolate biosynthetic process"/>
    <property type="evidence" value="ECO:0007669"/>
    <property type="project" value="InterPro"/>
</dbReference>
<sequence>MTKAVYCPASGQGPVVRPQPDPVAPGPVDIERVTELIGQLLVAFGEDPGREGLAETPPRVAAWWNSFLSAELSARGACFTEARLSNQLVVVSGMSVWSLCEHHLLPMNLEVAIGYLPDGEMMGLSKFGRIALRYAGRLQVQERFTRQVTEEIGGLIGSKDVAVAVRGTHLCMSMRGVRMEAARTTTLQASGRFQDDPVLSQQFLVLAMGQRGAA</sequence>
<dbReference type="GO" id="GO:0005525">
    <property type="term" value="F:GTP binding"/>
    <property type="evidence" value="ECO:0007669"/>
    <property type="project" value="TreeGrafter"/>
</dbReference>
<dbReference type="Gene3D" id="1.10.286.10">
    <property type="match status" value="1"/>
</dbReference>
<dbReference type="SUPFAM" id="SSF55620">
    <property type="entry name" value="Tetrahydrobiopterin biosynthesis enzymes-like"/>
    <property type="match status" value="1"/>
</dbReference>
<dbReference type="PANTHER" id="PTHR11109">
    <property type="entry name" value="GTP CYCLOHYDROLASE I"/>
    <property type="match status" value="1"/>
</dbReference>
<evidence type="ECO:0000313" key="11">
    <source>
        <dbReference type="Proteomes" id="UP000606172"/>
    </source>
</evidence>
<evidence type="ECO:0000256" key="6">
    <source>
        <dbReference type="ARBA" id="ARBA00022801"/>
    </source>
</evidence>
<dbReference type="GO" id="GO:0008270">
    <property type="term" value="F:zinc ion binding"/>
    <property type="evidence" value="ECO:0007669"/>
    <property type="project" value="TreeGrafter"/>
</dbReference>
<dbReference type="Proteomes" id="UP000606172">
    <property type="component" value="Unassembled WGS sequence"/>
</dbReference>
<comment type="catalytic activity">
    <reaction evidence="1">
        <text>GTP + H2O = 7,8-dihydroneopterin 3'-triphosphate + formate + H(+)</text>
        <dbReference type="Rhea" id="RHEA:17473"/>
        <dbReference type="ChEBI" id="CHEBI:15377"/>
        <dbReference type="ChEBI" id="CHEBI:15378"/>
        <dbReference type="ChEBI" id="CHEBI:15740"/>
        <dbReference type="ChEBI" id="CHEBI:37565"/>
        <dbReference type="ChEBI" id="CHEBI:58462"/>
        <dbReference type="EC" id="3.5.4.16"/>
    </reaction>
</comment>
<dbReference type="AlphaFoldDB" id="A0A919VAT0"/>
<dbReference type="GO" id="GO:0006729">
    <property type="term" value="P:tetrahydrobiopterin biosynthetic process"/>
    <property type="evidence" value="ECO:0007669"/>
    <property type="project" value="TreeGrafter"/>
</dbReference>
<evidence type="ECO:0000256" key="5">
    <source>
        <dbReference type="ARBA" id="ARBA00022563"/>
    </source>
</evidence>
<reference evidence="10" key="1">
    <citation type="submission" date="2021-01" db="EMBL/GenBank/DDBJ databases">
        <title>Whole genome shotgun sequence of Sinosporangium siamense NBRC 109515.</title>
        <authorList>
            <person name="Komaki H."/>
            <person name="Tamura T."/>
        </authorList>
    </citation>
    <scope>NUCLEOTIDE SEQUENCE</scope>
    <source>
        <strain evidence="10">NBRC 109515</strain>
    </source>
</reference>
<keyword evidence="5" id="KW-0554">One-carbon metabolism</keyword>
<dbReference type="FunFam" id="3.30.1130.10:FF:000001">
    <property type="entry name" value="GTP cyclohydrolase 1"/>
    <property type="match status" value="1"/>
</dbReference>
<evidence type="ECO:0000256" key="1">
    <source>
        <dbReference type="ARBA" id="ARBA00001052"/>
    </source>
</evidence>
<evidence type="ECO:0000256" key="8">
    <source>
        <dbReference type="SAM" id="MobiDB-lite"/>
    </source>
</evidence>
<protein>
    <recommendedName>
        <fullName evidence="4">GTP cyclohydrolase 1</fullName>
        <ecNumber evidence="3">3.5.4.16</ecNumber>
    </recommendedName>
    <alternativeName>
        <fullName evidence="7">GTP cyclohydrolase I</fullName>
    </alternativeName>
</protein>
<comment type="caution">
    <text evidence="10">The sequence shown here is derived from an EMBL/GenBank/DDBJ whole genome shotgun (WGS) entry which is preliminary data.</text>
</comment>
<dbReference type="NCBIfam" id="NF006826">
    <property type="entry name" value="PRK09347.1-3"/>
    <property type="match status" value="1"/>
</dbReference>
<proteinExistence type="predicted"/>
<dbReference type="InterPro" id="IPR001474">
    <property type="entry name" value="GTP_CycHdrlase_I"/>
</dbReference>
<dbReference type="InterPro" id="IPR043134">
    <property type="entry name" value="GTP-CH-I_N"/>
</dbReference>
<keyword evidence="11" id="KW-1185">Reference proteome</keyword>
<gene>
    <name evidence="10" type="primary">folE_2</name>
    <name evidence="10" type="ORF">Ssi02_69540</name>
</gene>
<dbReference type="InterPro" id="IPR020602">
    <property type="entry name" value="GTP_CycHdrlase_I_dom"/>
</dbReference>
<keyword evidence="6" id="KW-0378">Hydrolase</keyword>
<evidence type="ECO:0000256" key="4">
    <source>
        <dbReference type="ARBA" id="ARBA00017272"/>
    </source>
</evidence>
<evidence type="ECO:0000256" key="7">
    <source>
        <dbReference type="ARBA" id="ARBA00030854"/>
    </source>
</evidence>
<evidence type="ECO:0000256" key="2">
    <source>
        <dbReference type="ARBA" id="ARBA00005080"/>
    </source>
</evidence>
<accession>A0A919VAT0</accession>
<feature type="domain" description="GTP cyclohydrolase I" evidence="9">
    <location>
        <begin position="35"/>
        <end position="205"/>
    </location>
</feature>
<evidence type="ECO:0000313" key="10">
    <source>
        <dbReference type="EMBL" id="GII96723.1"/>
    </source>
</evidence>
<feature type="region of interest" description="Disordered" evidence="8">
    <location>
        <begin position="1"/>
        <end position="24"/>
    </location>
</feature>
<dbReference type="EMBL" id="BOOW01000049">
    <property type="protein sequence ID" value="GII96723.1"/>
    <property type="molecule type" value="Genomic_DNA"/>
</dbReference>